<keyword evidence="1 2" id="KW-0833">Ubl conjugation pathway</keyword>
<dbReference type="InterPro" id="IPR035983">
    <property type="entry name" value="Hect_E3_ubiquitin_ligase"/>
</dbReference>
<name>A0A1V9Y8E5_9STRA</name>
<dbReference type="PANTHER" id="PTHR46654">
    <property type="entry name" value="E3 UBIQUITIN-PROTEIN LIGASE HECTD3"/>
    <property type="match status" value="1"/>
</dbReference>
<dbReference type="Pfam" id="PF00632">
    <property type="entry name" value="HECT"/>
    <property type="match status" value="1"/>
</dbReference>
<keyword evidence="4" id="KW-0436">Ligase</keyword>
<accession>A0A1V9Y8E5</accession>
<dbReference type="PANTHER" id="PTHR46654:SF1">
    <property type="entry name" value="E3 UBIQUITIN-PROTEIN LIGASE HECTD3"/>
    <property type="match status" value="1"/>
</dbReference>
<dbReference type="Proteomes" id="UP000243217">
    <property type="component" value="Unassembled WGS sequence"/>
</dbReference>
<dbReference type="GO" id="GO:0004842">
    <property type="term" value="F:ubiquitin-protein transferase activity"/>
    <property type="evidence" value="ECO:0007669"/>
    <property type="project" value="InterPro"/>
</dbReference>
<sequence>MYANHDLLANRFKYLQTFNIAMHRLLTWVHFSLEPNPGSLAAMILHSRGLIFNKLKKTLWDSSLKRSQRASTTLDLILNRPKAMRQRASSVVDEEARSALFTQAFRQLNAAENYHFRRSDNVYYVKFLGENAEDAGGPYRETFCQYSCELQSSQLPLLLRTPNAAHNVGAFREKWVLNPGAFGSQSRLRRRLFEFLGKIMGAIVRSRDYIALDLALVMWKWLVHEPLQVSDLESMDRMLVQSMAKIRTIDSLGVTEEMFEDIVLETFTTLSTDNRMVEIKPNGKSIPVTFATRCEFADLVEHFRLHEFDQVLRYVELGLGKVLPLQYLHLFTANEFEKMVCGSPEVSISLLQQCTEYSSCAATDQHIVWFWATLNAFSHQERSAFLRFVWGRSRLPNSVAEFPQWFKLQSFSKTPADSYLPVAHTCFFALELPPYSSQELLSKKLLYAIYNCQEIDADGDSVAANQLGWEE</sequence>
<dbReference type="OrthoDB" id="239701at2759"/>
<dbReference type="InterPro" id="IPR042469">
    <property type="entry name" value="HECTD3"/>
</dbReference>
<dbReference type="EMBL" id="JNBS01004867">
    <property type="protein sequence ID" value="OQR81938.1"/>
    <property type="molecule type" value="Genomic_DNA"/>
</dbReference>
<feature type="active site" description="Glycyl thioester intermediate" evidence="2">
    <location>
        <position position="426"/>
    </location>
</feature>
<organism evidence="4 5">
    <name type="scientific">Thraustotheca clavata</name>
    <dbReference type="NCBI Taxonomy" id="74557"/>
    <lineage>
        <taxon>Eukaryota</taxon>
        <taxon>Sar</taxon>
        <taxon>Stramenopiles</taxon>
        <taxon>Oomycota</taxon>
        <taxon>Saprolegniomycetes</taxon>
        <taxon>Saprolegniales</taxon>
        <taxon>Achlyaceae</taxon>
        <taxon>Thraustotheca</taxon>
    </lineage>
</organism>
<dbReference type="AlphaFoldDB" id="A0A1V9Y8E5"/>
<evidence type="ECO:0000313" key="4">
    <source>
        <dbReference type="EMBL" id="OQR81938.1"/>
    </source>
</evidence>
<evidence type="ECO:0000256" key="1">
    <source>
        <dbReference type="ARBA" id="ARBA00022786"/>
    </source>
</evidence>
<evidence type="ECO:0000259" key="3">
    <source>
        <dbReference type="PROSITE" id="PS50237"/>
    </source>
</evidence>
<dbReference type="PROSITE" id="PS50237">
    <property type="entry name" value="HECT"/>
    <property type="match status" value="1"/>
</dbReference>
<dbReference type="GO" id="GO:0016874">
    <property type="term" value="F:ligase activity"/>
    <property type="evidence" value="ECO:0007669"/>
    <property type="project" value="UniProtKB-KW"/>
</dbReference>
<proteinExistence type="predicted"/>
<feature type="domain" description="HECT" evidence="3">
    <location>
        <begin position="112"/>
        <end position="463"/>
    </location>
</feature>
<comment type="caution">
    <text evidence="4">The sequence shown here is derived from an EMBL/GenBank/DDBJ whole genome shotgun (WGS) entry which is preliminary data.</text>
</comment>
<dbReference type="SMART" id="SM00119">
    <property type="entry name" value="HECTc"/>
    <property type="match status" value="1"/>
</dbReference>
<evidence type="ECO:0000256" key="2">
    <source>
        <dbReference type="PROSITE-ProRule" id="PRU00104"/>
    </source>
</evidence>
<dbReference type="Gene3D" id="3.30.2410.10">
    <property type="entry name" value="Hect, E3 ligase catalytic domain"/>
    <property type="match status" value="1"/>
</dbReference>
<reference evidence="4 5" key="1">
    <citation type="journal article" date="2014" name="Genome Biol. Evol.">
        <title>The secreted proteins of Achlya hypogyna and Thraustotheca clavata identify the ancestral oomycete secretome and reveal gene acquisitions by horizontal gene transfer.</title>
        <authorList>
            <person name="Misner I."/>
            <person name="Blouin N."/>
            <person name="Leonard G."/>
            <person name="Richards T.A."/>
            <person name="Lane C.E."/>
        </authorList>
    </citation>
    <scope>NUCLEOTIDE SEQUENCE [LARGE SCALE GENOMIC DNA]</scope>
    <source>
        <strain evidence="4 5">ATCC 34112</strain>
    </source>
</reference>
<dbReference type="Gene3D" id="3.90.1750.10">
    <property type="entry name" value="Hect, E3 ligase catalytic domains"/>
    <property type="match status" value="1"/>
</dbReference>
<evidence type="ECO:0000313" key="5">
    <source>
        <dbReference type="Proteomes" id="UP000243217"/>
    </source>
</evidence>
<gene>
    <name evidence="4" type="ORF">THRCLA_11272</name>
</gene>
<dbReference type="SUPFAM" id="SSF56204">
    <property type="entry name" value="Hect, E3 ligase catalytic domain"/>
    <property type="match status" value="1"/>
</dbReference>
<dbReference type="STRING" id="74557.A0A1V9Y8E5"/>
<dbReference type="Gene3D" id="3.30.2160.10">
    <property type="entry name" value="Hect, E3 ligase catalytic domain"/>
    <property type="match status" value="1"/>
</dbReference>
<dbReference type="InterPro" id="IPR000569">
    <property type="entry name" value="HECT_dom"/>
</dbReference>
<keyword evidence="5" id="KW-1185">Reference proteome</keyword>
<protein>
    <submittedName>
        <fullName evidence="4">HECT E3 ubiquitin ligase</fullName>
    </submittedName>
</protein>